<evidence type="ECO:0000256" key="3">
    <source>
        <dbReference type="SAM" id="SignalP"/>
    </source>
</evidence>
<reference evidence="6" key="1">
    <citation type="submission" date="2016-10" db="EMBL/GenBank/DDBJ databases">
        <authorList>
            <person name="Varghese N."/>
            <person name="Submissions S."/>
        </authorList>
    </citation>
    <scope>NUCLEOTIDE SEQUENCE [LARGE SCALE GENOMIC DNA]</scope>
    <source>
        <strain evidence="6">IBRC-M 10403</strain>
    </source>
</reference>
<dbReference type="Pfam" id="PF14257">
    <property type="entry name" value="DUF4349"/>
    <property type="match status" value="1"/>
</dbReference>
<dbReference type="Proteomes" id="UP000199501">
    <property type="component" value="Unassembled WGS sequence"/>
</dbReference>
<evidence type="ECO:0000256" key="1">
    <source>
        <dbReference type="SAM" id="MobiDB-lite"/>
    </source>
</evidence>
<accession>A0A1G6UMD4</accession>
<keyword evidence="2" id="KW-0812">Transmembrane</keyword>
<name>A0A1G6UMD4_9PSEU</name>
<keyword evidence="2" id="KW-1133">Transmembrane helix</keyword>
<keyword evidence="2" id="KW-0472">Membrane</keyword>
<dbReference type="AlphaFoldDB" id="A0A1G6UMD4"/>
<feature type="domain" description="DUF4349" evidence="4">
    <location>
        <begin position="75"/>
        <end position="282"/>
    </location>
</feature>
<dbReference type="InterPro" id="IPR025645">
    <property type="entry name" value="DUF4349"/>
</dbReference>
<gene>
    <name evidence="5" type="ORF">SAMN05216174_1116</name>
</gene>
<evidence type="ECO:0000256" key="2">
    <source>
        <dbReference type="SAM" id="Phobius"/>
    </source>
</evidence>
<feature type="chain" id="PRO_5038419966" description="DUF4349 domain-containing protein" evidence="3">
    <location>
        <begin position="20"/>
        <end position="303"/>
    </location>
</feature>
<dbReference type="PROSITE" id="PS51257">
    <property type="entry name" value="PROKAR_LIPOPROTEIN"/>
    <property type="match status" value="1"/>
</dbReference>
<feature type="signal peptide" evidence="3">
    <location>
        <begin position="1"/>
        <end position="19"/>
    </location>
</feature>
<feature type="transmembrane region" description="Helical" evidence="2">
    <location>
        <begin position="259"/>
        <end position="282"/>
    </location>
</feature>
<keyword evidence="6" id="KW-1185">Reference proteome</keyword>
<dbReference type="EMBL" id="FMZZ01000011">
    <property type="protein sequence ID" value="SDD42590.1"/>
    <property type="molecule type" value="Genomic_DNA"/>
</dbReference>
<dbReference type="OrthoDB" id="186919at2"/>
<feature type="compositionally biased region" description="Basic and acidic residues" evidence="1">
    <location>
        <begin position="53"/>
        <end position="63"/>
    </location>
</feature>
<dbReference type="RefSeq" id="WP_091453754.1">
    <property type="nucleotide sequence ID" value="NZ_FMZZ01000011.1"/>
</dbReference>
<protein>
    <recommendedName>
        <fullName evidence="4">DUF4349 domain-containing protein</fullName>
    </recommendedName>
</protein>
<evidence type="ECO:0000313" key="5">
    <source>
        <dbReference type="EMBL" id="SDD42590.1"/>
    </source>
</evidence>
<keyword evidence="3" id="KW-0732">Signal</keyword>
<dbReference type="STRING" id="1271860.SAMN05216174_1116"/>
<feature type="compositionally biased region" description="Low complexity" evidence="1">
    <location>
        <begin position="32"/>
        <end position="52"/>
    </location>
</feature>
<organism evidence="5 6">
    <name type="scientific">Actinokineospora iranica</name>
    <dbReference type="NCBI Taxonomy" id="1271860"/>
    <lineage>
        <taxon>Bacteria</taxon>
        <taxon>Bacillati</taxon>
        <taxon>Actinomycetota</taxon>
        <taxon>Actinomycetes</taxon>
        <taxon>Pseudonocardiales</taxon>
        <taxon>Pseudonocardiaceae</taxon>
        <taxon>Actinokineospora</taxon>
    </lineage>
</organism>
<evidence type="ECO:0000313" key="6">
    <source>
        <dbReference type="Proteomes" id="UP000199501"/>
    </source>
</evidence>
<feature type="region of interest" description="Disordered" evidence="1">
    <location>
        <begin position="32"/>
        <end position="75"/>
    </location>
</feature>
<sequence length="303" mass="31271">MRGRLAGLALVLAAVGGGAACTAEMSSTSGAAPERAAVAPQAPAAGAGAGDSAGRESRGEPARQDQQVSQPGVDRKLVRSATLEIAAPRVAEAADTARGEAIAVGGYAGQEQIGEHSATLTLHVPSDKLDAVLQRLTDGSVGQVRSRNQTAEDVTEQLIDVESRIETQRASLNRVRALLDRATDISEIVRLESEVTRREADLDSLLKRREGLAGSVAMSTVTLRIAKAGSPAAPVTEDEDDFLDALAAGWGAFLDAGNLVLRVVGAALPFAVALGVPAYVVWRIRRRRPAAAPPAPATAPEAG</sequence>
<evidence type="ECO:0000259" key="4">
    <source>
        <dbReference type="Pfam" id="PF14257"/>
    </source>
</evidence>
<proteinExistence type="predicted"/>